<evidence type="ECO:0000256" key="1">
    <source>
        <dbReference type="ARBA" id="ARBA00010759"/>
    </source>
</evidence>
<dbReference type="RefSeq" id="WP_125696142.1">
    <property type="nucleotide sequence ID" value="NZ_JBHTOG010000063.1"/>
</dbReference>
<keyword evidence="2" id="KW-0472">Membrane</keyword>
<reference evidence="4" key="1">
    <citation type="journal article" date="2019" name="Int. J. Syst. Evol. Microbiol.">
        <title>The Global Catalogue of Microorganisms (GCM) 10K type strain sequencing project: providing services to taxonomists for standard genome sequencing and annotation.</title>
        <authorList>
            <consortium name="The Broad Institute Genomics Platform"/>
            <consortium name="The Broad Institute Genome Sequencing Center for Infectious Disease"/>
            <person name="Wu L."/>
            <person name="Ma J."/>
        </authorList>
    </citation>
    <scope>NUCLEOTIDE SEQUENCE [LARGE SCALE GENOMIC DNA]</scope>
    <source>
        <strain evidence="4">CCM 8947</strain>
    </source>
</reference>
<dbReference type="PANTHER" id="PTHR10458:SF22">
    <property type="entry name" value="PEPTIDE DEFORMYLASE"/>
    <property type="match status" value="1"/>
</dbReference>
<protein>
    <submittedName>
        <fullName evidence="3">Peptide deformylase</fullName>
        <ecNumber evidence="3">3.5.1.88</ecNumber>
    </submittedName>
</protein>
<dbReference type="Proteomes" id="UP001597192">
    <property type="component" value="Unassembled WGS sequence"/>
</dbReference>
<keyword evidence="2" id="KW-1133">Transmembrane helix</keyword>
<dbReference type="EC" id="3.5.1.88" evidence="3"/>
<dbReference type="InterPro" id="IPR036821">
    <property type="entry name" value="Peptide_deformylase_sf"/>
</dbReference>
<dbReference type="InterPro" id="IPR023635">
    <property type="entry name" value="Peptide_deformylase"/>
</dbReference>
<gene>
    <name evidence="3" type="ORF">ACFQ47_11350</name>
</gene>
<sequence length="136" mass="14729">MKQKIMKDPTFLSQPAPATGLPDDQLAQNLVDTLLAHQDHCVGMAANMIGVNKAMIVLFMGALPVVMVAPQIIKQSGRYETKEGCLSLLGERPATRYQAITVTFKDRGGVAHTQAFTGFVAQVIQHECDHLAGKLI</sequence>
<dbReference type="EMBL" id="JBHTOG010000063">
    <property type="protein sequence ID" value="MFD1433261.1"/>
    <property type="molecule type" value="Genomic_DNA"/>
</dbReference>
<dbReference type="PIRSF" id="PIRSF004749">
    <property type="entry name" value="Pep_def"/>
    <property type="match status" value="1"/>
</dbReference>
<dbReference type="CDD" id="cd00487">
    <property type="entry name" value="Pep_deformylase"/>
    <property type="match status" value="1"/>
</dbReference>
<accession>A0ABW4CUL0</accession>
<dbReference type="Pfam" id="PF01327">
    <property type="entry name" value="Pep_deformylase"/>
    <property type="match status" value="1"/>
</dbReference>
<organism evidence="3 4">
    <name type="scientific">Lacticaseibacillus yichunensis</name>
    <dbReference type="NCBI Taxonomy" id="2486015"/>
    <lineage>
        <taxon>Bacteria</taxon>
        <taxon>Bacillati</taxon>
        <taxon>Bacillota</taxon>
        <taxon>Bacilli</taxon>
        <taxon>Lactobacillales</taxon>
        <taxon>Lactobacillaceae</taxon>
        <taxon>Lacticaseibacillus</taxon>
    </lineage>
</organism>
<keyword evidence="2" id="KW-0812">Transmembrane</keyword>
<name>A0ABW4CUL0_9LACO</name>
<evidence type="ECO:0000256" key="2">
    <source>
        <dbReference type="SAM" id="Phobius"/>
    </source>
</evidence>
<keyword evidence="4" id="KW-1185">Reference proteome</keyword>
<dbReference type="NCBIfam" id="NF006670">
    <property type="entry name" value="PRK09218.1"/>
    <property type="match status" value="1"/>
</dbReference>
<dbReference type="Gene3D" id="3.90.45.10">
    <property type="entry name" value="Peptide deformylase"/>
    <property type="match status" value="1"/>
</dbReference>
<dbReference type="PRINTS" id="PR01576">
    <property type="entry name" value="PDEFORMYLASE"/>
</dbReference>
<dbReference type="GO" id="GO:0042586">
    <property type="term" value="F:peptide deformylase activity"/>
    <property type="evidence" value="ECO:0007669"/>
    <property type="project" value="UniProtKB-EC"/>
</dbReference>
<feature type="transmembrane region" description="Helical" evidence="2">
    <location>
        <begin position="54"/>
        <end position="73"/>
    </location>
</feature>
<comment type="similarity">
    <text evidence="1">Belongs to the polypeptide deformylase family.</text>
</comment>
<dbReference type="PANTHER" id="PTHR10458">
    <property type="entry name" value="PEPTIDE DEFORMYLASE"/>
    <property type="match status" value="1"/>
</dbReference>
<evidence type="ECO:0000313" key="4">
    <source>
        <dbReference type="Proteomes" id="UP001597192"/>
    </source>
</evidence>
<proteinExistence type="inferred from homology"/>
<comment type="caution">
    <text evidence="3">The sequence shown here is derived from an EMBL/GenBank/DDBJ whole genome shotgun (WGS) entry which is preliminary data.</text>
</comment>
<keyword evidence="3" id="KW-0378">Hydrolase</keyword>
<dbReference type="SUPFAM" id="SSF56420">
    <property type="entry name" value="Peptide deformylase"/>
    <property type="match status" value="1"/>
</dbReference>
<evidence type="ECO:0000313" key="3">
    <source>
        <dbReference type="EMBL" id="MFD1433261.1"/>
    </source>
</evidence>